<protein>
    <recommendedName>
        <fullName evidence="3">WXG100 protein secretion system (Wss), protein YukD</fullName>
    </recommendedName>
</protein>
<dbReference type="InterPro" id="IPR024962">
    <property type="entry name" value="YukD-like"/>
</dbReference>
<organism evidence="1 2">
    <name type="scientific">Pseudobutyrivibrio xylanivorans</name>
    <dbReference type="NCBI Taxonomy" id="185007"/>
    <lineage>
        <taxon>Bacteria</taxon>
        <taxon>Bacillati</taxon>
        <taxon>Bacillota</taxon>
        <taxon>Clostridia</taxon>
        <taxon>Lachnospirales</taxon>
        <taxon>Lachnospiraceae</taxon>
        <taxon>Pseudobutyrivibrio</taxon>
    </lineage>
</organism>
<evidence type="ECO:0008006" key="3">
    <source>
        <dbReference type="Google" id="ProtNLM"/>
    </source>
</evidence>
<dbReference type="Proteomes" id="UP000327030">
    <property type="component" value="Chromosome 1"/>
</dbReference>
<dbReference type="EMBL" id="CP043028">
    <property type="protein sequence ID" value="QFJ53730.1"/>
    <property type="molecule type" value="Genomic_DNA"/>
</dbReference>
<gene>
    <name evidence="1" type="ORF">FXF36_02020</name>
</gene>
<dbReference type="Pfam" id="PF08817">
    <property type="entry name" value="YukD"/>
    <property type="match status" value="1"/>
</dbReference>
<dbReference type="AlphaFoldDB" id="A0A5P6VMT6"/>
<sequence length="83" mass="9549">MDNKLIIRFRNVKLNQEYDIEVPADLTANELIYGLKNSFKLDINMDDPKECFLRAENPIALIRGEADLTSLGLRDGSVIFYEK</sequence>
<accession>A0A5P6VMT6</accession>
<reference evidence="2" key="1">
    <citation type="submission" date="2019-08" db="EMBL/GenBank/DDBJ databases">
        <title>Complete Genome Sequence of the Polysaccharide-Degrading Rumen Bacterium Pseudobutyrivibrio xylanivorans MA3014.</title>
        <authorList>
            <person name="Palevich N."/>
            <person name="Maclean P.H."/>
            <person name="Kelly W.J."/>
            <person name="Leahy S.C."/>
            <person name="Rakonjac J."/>
            <person name="Attwood G.T."/>
        </authorList>
    </citation>
    <scope>NUCLEOTIDE SEQUENCE [LARGE SCALE GENOMIC DNA]</scope>
    <source>
        <strain evidence="2">MA3014</strain>
    </source>
</reference>
<proteinExistence type="predicted"/>
<dbReference type="OrthoDB" id="2085212at2"/>
<evidence type="ECO:0000313" key="1">
    <source>
        <dbReference type="EMBL" id="QFJ53730.1"/>
    </source>
</evidence>
<evidence type="ECO:0000313" key="2">
    <source>
        <dbReference type="Proteomes" id="UP000327030"/>
    </source>
</evidence>
<dbReference type="KEGG" id="pxv:FXF36_02020"/>
<name>A0A5P6VMT6_PSEXY</name>
<dbReference type="RefSeq" id="WP_151622227.1">
    <property type="nucleotide sequence ID" value="NZ_CP043028.1"/>
</dbReference>